<dbReference type="InterPro" id="IPR008547">
    <property type="entry name" value="DUF829_TMEM53"/>
</dbReference>
<protein>
    <submittedName>
        <fullName evidence="8">Uncharacterized protein</fullName>
    </submittedName>
</protein>
<dbReference type="SUPFAM" id="SSF53474">
    <property type="entry name" value="alpha/beta-Hydrolases"/>
    <property type="match status" value="1"/>
</dbReference>
<keyword evidence="5" id="KW-0539">Nucleus</keyword>
<dbReference type="Gene3D" id="3.40.50.1820">
    <property type="entry name" value="alpha/beta hydrolase"/>
    <property type="match status" value="1"/>
</dbReference>
<dbReference type="InterPro" id="IPR029058">
    <property type="entry name" value="AB_hydrolase_fold"/>
</dbReference>
<dbReference type="AlphaFoldDB" id="A0AAF3ETG0"/>
<keyword evidence="3" id="KW-1133">Transmembrane helix</keyword>
<evidence type="ECO:0000256" key="3">
    <source>
        <dbReference type="ARBA" id="ARBA00022989"/>
    </source>
</evidence>
<reference evidence="8" key="1">
    <citation type="submission" date="2024-02" db="UniProtKB">
        <authorList>
            <consortium name="WormBaseParasite"/>
        </authorList>
    </citation>
    <scope>IDENTIFICATION</scope>
</reference>
<comment type="similarity">
    <text evidence="1">Belongs to the TMEM53 family.</text>
</comment>
<name>A0AAF3ETG0_9BILA</name>
<dbReference type="Proteomes" id="UP000887575">
    <property type="component" value="Unassembled WGS sequence"/>
</dbReference>
<dbReference type="PANTHER" id="PTHR12265:SF30">
    <property type="entry name" value="TRANSMEMBRANE PROTEIN 53"/>
    <property type="match status" value="1"/>
</dbReference>
<evidence type="ECO:0000256" key="4">
    <source>
        <dbReference type="ARBA" id="ARBA00023136"/>
    </source>
</evidence>
<dbReference type="Pfam" id="PF05705">
    <property type="entry name" value="DUF829"/>
    <property type="match status" value="1"/>
</dbReference>
<comment type="subcellular location">
    <subcellularLocation>
        <location evidence="6">Nucleus outer membrane</location>
        <topology evidence="6">Single-pass membrane protein</topology>
    </subcellularLocation>
</comment>
<evidence type="ECO:0000256" key="5">
    <source>
        <dbReference type="ARBA" id="ARBA00023242"/>
    </source>
</evidence>
<evidence type="ECO:0000313" key="8">
    <source>
        <dbReference type="WBParaSite" id="MBELARI_LOCUS17439"/>
    </source>
</evidence>
<accession>A0AAF3ETG0</accession>
<evidence type="ECO:0000256" key="2">
    <source>
        <dbReference type="ARBA" id="ARBA00022692"/>
    </source>
</evidence>
<proteinExistence type="inferred from homology"/>
<keyword evidence="4" id="KW-0472">Membrane</keyword>
<evidence type="ECO:0000256" key="1">
    <source>
        <dbReference type="ARBA" id="ARBA00007387"/>
    </source>
</evidence>
<dbReference type="WBParaSite" id="MBELARI_LOCUS17439">
    <property type="protein sequence ID" value="MBELARI_LOCUS17439"/>
    <property type="gene ID" value="MBELARI_LOCUS17439"/>
</dbReference>
<sequence length="274" mass="32082">MNQQPSVLEWNENREVVALIFGWAGAQDKNLKKYADLYKEHGISTLRYTACYQGAGKSIYGLHSSDGAIEALLADFCSVWKRKEVQFIIQCMSMNGTMAMVSLIRREEFPDLFNRTIGIVFDSCPIYADSWDGYSQVLDFQIGGHFGNSLFGLFSKKLAIWLMVQKQGYNYYEMKFKNVMLGYELKDMMHYYFLREHPNIPMKQLYLYSDADVICDSRQIQQFHETHLRQGKDVTFKNFIDSKHVEHHRKYPKEYTKILDDFLTSLLKKNTSKL</sequence>
<dbReference type="PANTHER" id="PTHR12265">
    <property type="entry name" value="TRANSMEMBRANE PROTEIN 53"/>
    <property type="match status" value="1"/>
</dbReference>
<organism evidence="7 8">
    <name type="scientific">Mesorhabditis belari</name>
    <dbReference type="NCBI Taxonomy" id="2138241"/>
    <lineage>
        <taxon>Eukaryota</taxon>
        <taxon>Metazoa</taxon>
        <taxon>Ecdysozoa</taxon>
        <taxon>Nematoda</taxon>
        <taxon>Chromadorea</taxon>
        <taxon>Rhabditida</taxon>
        <taxon>Rhabditina</taxon>
        <taxon>Rhabditomorpha</taxon>
        <taxon>Rhabditoidea</taxon>
        <taxon>Rhabditidae</taxon>
        <taxon>Mesorhabditinae</taxon>
        <taxon>Mesorhabditis</taxon>
    </lineage>
</organism>
<keyword evidence="7" id="KW-1185">Reference proteome</keyword>
<keyword evidence="2" id="KW-0812">Transmembrane</keyword>
<dbReference type="GO" id="GO:0005640">
    <property type="term" value="C:nuclear outer membrane"/>
    <property type="evidence" value="ECO:0007669"/>
    <property type="project" value="UniProtKB-SubCell"/>
</dbReference>
<evidence type="ECO:0000256" key="6">
    <source>
        <dbReference type="ARBA" id="ARBA00034303"/>
    </source>
</evidence>
<evidence type="ECO:0000313" key="7">
    <source>
        <dbReference type="Proteomes" id="UP000887575"/>
    </source>
</evidence>